<dbReference type="GO" id="GO:0003723">
    <property type="term" value="F:RNA binding"/>
    <property type="evidence" value="ECO:0007669"/>
    <property type="project" value="InterPro"/>
</dbReference>
<evidence type="ECO:0000313" key="1">
    <source>
        <dbReference type="EMBL" id="AXL22101.1"/>
    </source>
</evidence>
<gene>
    <name evidence="1" type="ORF">DKB62_11320</name>
</gene>
<dbReference type="AlphaFoldDB" id="A0A346B1V8"/>
<accession>A0A346B1V8</accession>
<organism evidence="1 2">
    <name type="scientific">Megasphaera stantonii</name>
    <dbReference type="NCBI Taxonomy" id="2144175"/>
    <lineage>
        <taxon>Bacteria</taxon>
        <taxon>Bacillati</taxon>
        <taxon>Bacillota</taxon>
        <taxon>Negativicutes</taxon>
        <taxon>Veillonellales</taxon>
        <taxon>Veillonellaceae</taxon>
        <taxon>Megasphaera</taxon>
    </lineage>
</organism>
<dbReference type="EMBL" id="CP029462">
    <property type="protein sequence ID" value="AXL22101.1"/>
    <property type="molecule type" value="Genomic_DNA"/>
</dbReference>
<dbReference type="GO" id="GO:0004521">
    <property type="term" value="F:RNA endonuclease activity"/>
    <property type="evidence" value="ECO:0007669"/>
    <property type="project" value="InterPro"/>
</dbReference>
<protein>
    <submittedName>
        <fullName evidence="1">Uncharacterized protein</fullName>
    </submittedName>
</protein>
<dbReference type="InterPro" id="IPR053735">
    <property type="entry name" value="Type_III_TA_endoRNase"/>
</dbReference>
<reference evidence="1 2" key="1">
    <citation type="submission" date="2018-05" db="EMBL/GenBank/DDBJ databases">
        <title>Complete genome sequence of Megasphaera sp. AJH120T, isolated from the ceca of a chicken.</title>
        <authorList>
            <person name="Maki J."/>
            <person name="Looft T."/>
        </authorList>
    </citation>
    <scope>NUCLEOTIDE SEQUENCE [LARGE SCALE GENOMIC DNA]</scope>
    <source>
        <strain evidence="1 2">AJH120</strain>
    </source>
</reference>
<sequence length="79" mass="8973">MCITYLQQYEPKVTNIGYAGHTKFVCGIVLKIHDANYFAPISSNTKKFRTSFAIKNNMGTILSTVRLSFMFPAIVFCRN</sequence>
<dbReference type="Pfam" id="PF13958">
    <property type="entry name" value="ToxN_toxin"/>
    <property type="match status" value="1"/>
</dbReference>
<evidence type="ECO:0000313" key="2">
    <source>
        <dbReference type="Proteomes" id="UP000254337"/>
    </source>
</evidence>
<dbReference type="RefSeq" id="WP_107196733.1">
    <property type="nucleotide sequence ID" value="NZ_CP029462.1"/>
</dbReference>
<dbReference type="Proteomes" id="UP000254337">
    <property type="component" value="Chromosome"/>
</dbReference>
<dbReference type="Gene3D" id="3.10.129.130">
    <property type="match status" value="1"/>
</dbReference>
<name>A0A346B1V8_9FIRM</name>
<proteinExistence type="predicted"/>
<keyword evidence="2" id="KW-1185">Reference proteome</keyword>
<dbReference type="KEGG" id="meg:DKB62_11320"/>
<dbReference type="OrthoDB" id="1655812at2"/>
<dbReference type="InterPro" id="IPR025911">
    <property type="entry name" value="ToxN/AbiQ_toxin"/>
</dbReference>